<dbReference type="Proteomes" id="UP000662747">
    <property type="component" value="Chromosome"/>
</dbReference>
<dbReference type="RefSeq" id="WP_206723386.1">
    <property type="nucleotide sequence ID" value="NZ_CP071090.1"/>
</dbReference>
<evidence type="ECO:0000313" key="3">
    <source>
        <dbReference type="Proteomes" id="UP000662747"/>
    </source>
</evidence>
<dbReference type="InterPro" id="IPR054241">
    <property type="entry name" value="DUF6968"/>
</dbReference>
<organism evidence="2 3">
    <name type="scientific">Pyxidicoccus parkwayensis</name>
    <dbReference type="NCBI Taxonomy" id="2813578"/>
    <lineage>
        <taxon>Bacteria</taxon>
        <taxon>Pseudomonadati</taxon>
        <taxon>Myxococcota</taxon>
        <taxon>Myxococcia</taxon>
        <taxon>Myxococcales</taxon>
        <taxon>Cystobacterineae</taxon>
        <taxon>Myxococcaceae</taxon>
        <taxon>Pyxidicoccus</taxon>
    </lineage>
</organism>
<protein>
    <recommendedName>
        <fullName evidence="1">DUF6968 domain-containing protein</fullName>
    </recommendedName>
</protein>
<evidence type="ECO:0000313" key="2">
    <source>
        <dbReference type="EMBL" id="QSQ21809.1"/>
    </source>
</evidence>
<name>A0ABX7NSE3_9BACT</name>
<proteinExistence type="predicted"/>
<evidence type="ECO:0000259" key="1">
    <source>
        <dbReference type="Pfam" id="PF22302"/>
    </source>
</evidence>
<accession>A0ABX7NSE3</accession>
<gene>
    <name evidence="2" type="ORF">JY651_42785</name>
</gene>
<reference evidence="2 3" key="1">
    <citation type="submission" date="2021-02" db="EMBL/GenBank/DDBJ databases">
        <title>De Novo genome assembly of isolated myxobacteria.</title>
        <authorList>
            <person name="Stevens D.C."/>
        </authorList>
    </citation>
    <scope>NUCLEOTIDE SEQUENCE [LARGE SCALE GENOMIC DNA]</scope>
    <source>
        <strain evidence="3">SCPEA02</strain>
    </source>
</reference>
<dbReference type="EMBL" id="CP071090">
    <property type="protein sequence ID" value="QSQ21809.1"/>
    <property type="molecule type" value="Genomic_DNA"/>
</dbReference>
<dbReference type="Pfam" id="PF22302">
    <property type="entry name" value="DUF6968"/>
    <property type="match status" value="1"/>
</dbReference>
<keyword evidence="3" id="KW-1185">Reference proteome</keyword>
<feature type="domain" description="DUF6968" evidence="1">
    <location>
        <begin position="31"/>
        <end position="83"/>
    </location>
</feature>
<sequence>MSSWLPQLTSIDDPIADDYWSYETDEGVKRVAHITVGRPVPIPNDPGGDWYCPLRIEHPQNLEFLPVVGVGPVDALRNAMQYVWDGFHVLRKVSPRAKPPAVP</sequence>